<proteinExistence type="predicted"/>
<reference evidence="1" key="1">
    <citation type="submission" date="2021-05" db="EMBL/GenBank/DDBJ databases">
        <authorList>
            <person name="Scholz U."/>
            <person name="Mascher M."/>
            <person name="Fiebig A."/>
        </authorList>
    </citation>
    <scope>NUCLEOTIDE SEQUENCE [LARGE SCALE GENOMIC DNA]</scope>
</reference>
<organism evidence="1 2">
    <name type="scientific">Avena sativa</name>
    <name type="common">Oat</name>
    <dbReference type="NCBI Taxonomy" id="4498"/>
    <lineage>
        <taxon>Eukaryota</taxon>
        <taxon>Viridiplantae</taxon>
        <taxon>Streptophyta</taxon>
        <taxon>Embryophyta</taxon>
        <taxon>Tracheophyta</taxon>
        <taxon>Spermatophyta</taxon>
        <taxon>Magnoliopsida</taxon>
        <taxon>Liliopsida</taxon>
        <taxon>Poales</taxon>
        <taxon>Poaceae</taxon>
        <taxon>BOP clade</taxon>
        <taxon>Pooideae</taxon>
        <taxon>Poodae</taxon>
        <taxon>Poeae</taxon>
        <taxon>Poeae Chloroplast Group 1 (Aveneae type)</taxon>
        <taxon>Aveninae</taxon>
        <taxon>Avena</taxon>
    </lineage>
</organism>
<evidence type="ECO:0000313" key="1">
    <source>
        <dbReference type="EnsemblPlants" id="AVESA.00010b.r2.7AG1245050.1.CDS"/>
    </source>
</evidence>
<reference evidence="1" key="2">
    <citation type="submission" date="2025-09" db="UniProtKB">
        <authorList>
            <consortium name="EnsemblPlants"/>
        </authorList>
    </citation>
    <scope>IDENTIFICATION</scope>
</reference>
<evidence type="ECO:0000313" key="2">
    <source>
        <dbReference type="Proteomes" id="UP001732700"/>
    </source>
</evidence>
<keyword evidence="2" id="KW-1185">Reference proteome</keyword>
<dbReference type="Proteomes" id="UP001732700">
    <property type="component" value="Chromosome 7A"/>
</dbReference>
<dbReference type="EnsemblPlants" id="AVESA.00010b.r2.7AG1245050.1">
    <property type="protein sequence ID" value="AVESA.00010b.r2.7AG1245050.1.CDS"/>
    <property type="gene ID" value="AVESA.00010b.r2.7AG1245050"/>
</dbReference>
<protein>
    <submittedName>
        <fullName evidence="1">Uncharacterized protein</fullName>
    </submittedName>
</protein>
<sequence length="326" mass="36065">MAMARRSASHLISSFRPFSLLLQPLADAPSPAAAAAAASARRAMSSASAMRARGDDKELARWRESMDRMRNIGISAHIDSGKTTLTERVLYYTGRIHEIHEVRGRDGVGAKMDSMDLEREKGITIQSAATYCTWNGYQVNIIDTPGHVDFTVEVERALRVLDGAILVLCSVGGVQSQSITVDRQMKRYEIPRVAFINKLDRMGADPWKVLNQARAKLRHQSAAVQVPIGLEEEFEGLVDLVELKALKFEGGSGQEVVSSDAAIRRATTARKFIPVYMGSAFKNKGVQPLLNGVLDYLPCPLEVENHALDQNNSEEKVRYNLHNIFN</sequence>
<accession>A0ACD5ZWK6</accession>
<name>A0ACD5ZWK6_AVESA</name>